<dbReference type="EMBL" id="SNRW01001151">
    <property type="protein sequence ID" value="KAA6397567.1"/>
    <property type="molecule type" value="Genomic_DNA"/>
</dbReference>
<dbReference type="InterPro" id="IPR018846">
    <property type="entry name" value="Beta-prop_RSE1/DDB1/CPSF1_1st"/>
</dbReference>
<name>A0A5J4WR06_9EUKA</name>
<dbReference type="Gene3D" id="2.130.10.10">
    <property type="entry name" value="YVTN repeat-like/Quinoprotein amine dehydrogenase"/>
    <property type="match status" value="1"/>
</dbReference>
<protein>
    <recommendedName>
        <fullName evidence="2">RSE1/DDB1/CPSF1 first beta-propeller domain-containing protein</fullName>
    </recommendedName>
</protein>
<organism evidence="3 4">
    <name type="scientific">Streblomastix strix</name>
    <dbReference type="NCBI Taxonomy" id="222440"/>
    <lineage>
        <taxon>Eukaryota</taxon>
        <taxon>Metamonada</taxon>
        <taxon>Preaxostyla</taxon>
        <taxon>Oxymonadida</taxon>
        <taxon>Streblomastigidae</taxon>
        <taxon>Streblomastix</taxon>
    </lineage>
</organism>
<reference evidence="3 4" key="1">
    <citation type="submission" date="2019-03" db="EMBL/GenBank/DDBJ databases">
        <title>Single cell metagenomics reveals metabolic interactions within the superorganism composed of flagellate Streblomastix strix and complex community of Bacteroidetes bacteria on its surface.</title>
        <authorList>
            <person name="Treitli S.C."/>
            <person name="Kolisko M."/>
            <person name="Husnik F."/>
            <person name="Keeling P."/>
            <person name="Hampl V."/>
        </authorList>
    </citation>
    <scope>NUCLEOTIDE SEQUENCE [LARGE SCALE GENOMIC DNA]</scope>
    <source>
        <strain evidence="3">ST1C</strain>
    </source>
</reference>
<evidence type="ECO:0000313" key="4">
    <source>
        <dbReference type="Proteomes" id="UP000324800"/>
    </source>
</evidence>
<dbReference type="AlphaFoldDB" id="A0A5J4WR06"/>
<dbReference type="Proteomes" id="UP000324800">
    <property type="component" value="Unassembled WGS sequence"/>
</dbReference>
<evidence type="ECO:0000259" key="2">
    <source>
        <dbReference type="Pfam" id="PF10433"/>
    </source>
</evidence>
<accession>A0A5J4WR06</accession>
<feature type="region of interest" description="Disordered" evidence="1">
    <location>
        <begin position="752"/>
        <end position="773"/>
    </location>
</feature>
<feature type="domain" description="RSE1/DDB1/CPSF1 first beta-propeller" evidence="2">
    <location>
        <begin position="30"/>
        <end position="110"/>
    </location>
</feature>
<dbReference type="Pfam" id="PF10433">
    <property type="entry name" value="Beta-prop_RSE1_1st"/>
    <property type="match status" value="1"/>
</dbReference>
<dbReference type="InterPro" id="IPR015943">
    <property type="entry name" value="WD40/YVTN_repeat-like_dom_sf"/>
</dbReference>
<proteinExistence type="predicted"/>
<sequence>MSLYAESEPNISTQRKDIIILETISQPDEITSAIVGHFLNRKQQTLILAKQTILSIFNYDSETQQFHLLDHKPTFKQVFSIHQVPQQNMLDCIVVITINGEGMLLQWHENDFFPLAVGQYLDAALNVMENPLRRRIQVNPQYVQIIPIDQHTNSQLSKPIQTQKSKLLNENDTKQVEAQSNIVDEDLLNYERVLARSVCFIDECVCSGIIYDGPGSDLMYDISNNYDEILENIPQMFDWGDEYEATIENGLEHIWKDKQKLKQRKNKEQLIQEKKKEKIVIAQSQIFIFAEEESSDIIGGKSLIMDSIIRYHYITYMNSMILSDFPFNQSDDRDHSFDEIVNIYAIVDTAEGVCLLSINLDFSKQTMKLGPFVMIGIPSYSSRIITLRNDLYQNCNKFADDIAHQALKGSEQVEVEQIDKVKDYDLLIALRGQKIVDDDKIQQQETTNTKKLKKLIRHKIKRSEMLSIQINHNDSDHPSFVPYILASSKAIILQQSISQAFIFPFPNALPIPPFGFCHVYVEDRTELQLEQQQENYHQFFDEQTKSELKPKSNKPQFNHKLLLGGGKDILTIQNGQIHQQHYETKCINNIIIIQTKINKIKTNKQKTKIQNYFQHTTAVVTTTSGFPILMQLETGNIQEVDDDDDFCLPTGNIQQVINIPPKWKNQLQIQEDRMALGVAHGISGRGEIQIVSVGHKLKEIIRDDWSCNKNTKLFSSQYFAGFGAREFLLAQQEIDDEKLLSKSEFPFDINSNSPLTQTSQSFPSPESDSDSSFTHKLNSSIFDYSNQEPNGICHPGLRKKKARKYIKKIQILVI</sequence>
<evidence type="ECO:0000256" key="1">
    <source>
        <dbReference type="SAM" id="MobiDB-lite"/>
    </source>
</evidence>
<gene>
    <name evidence="3" type="ORF">EZS28_006905</name>
</gene>
<evidence type="ECO:0000313" key="3">
    <source>
        <dbReference type="EMBL" id="KAA6397567.1"/>
    </source>
</evidence>
<comment type="caution">
    <text evidence="3">The sequence shown here is derived from an EMBL/GenBank/DDBJ whole genome shotgun (WGS) entry which is preliminary data.</text>
</comment>
<feature type="compositionally biased region" description="Low complexity" evidence="1">
    <location>
        <begin position="759"/>
        <end position="772"/>
    </location>
</feature>